<name>A0A7C9IL18_9BACT</name>
<evidence type="ECO:0000256" key="2">
    <source>
        <dbReference type="ARBA" id="ARBA00022722"/>
    </source>
</evidence>
<accession>A0A7C9IL18</accession>
<dbReference type="OrthoDB" id="13547at2"/>
<dbReference type="Gene3D" id="1.20.120.330">
    <property type="entry name" value="Nucleotidyltransferases domain 2"/>
    <property type="match status" value="1"/>
</dbReference>
<dbReference type="Proteomes" id="UP000482487">
    <property type="component" value="Unassembled WGS sequence"/>
</dbReference>
<dbReference type="Pfam" id="PF01934">
    <property type="entry name" value="HepT-like"/>
    <property type="match status" value="1"/>
</dbReference>
<organism evidence="4 5">
    <name type="scientific">Solidesulfovibrio aerotolerans</name>
    <dbReference type="NCBI Taxonomy" id="295255"/>
    <lineage>
        <taxon>Bacteria</taxon>
        <taxon>Pseudomonadati</taxon>
        <taxon>Thermodesulfobacteriota</taxon>
        <taxon>Desulfovibrionia</taxon>
        <taxon>Desulfovibrionales</taxon>
        <taxon>Desulfovibrionaceae</taxon>
        <taxon>Solidesulfovibrio</taxon>
    </lineage>
</organism>
<dbReference type="GO" id="GO:0016787">
    <property type="term" value="F:hydrolase activity"/>
    <property type="evidence" value="ECO:0007669"/>
    <property type="project" value="UniProtKB-KW"/>
</dbReference>
<evidence type="ECO:0008006" key="6">
    <source>
        <dbReference type="Google" id="ProtNLM"/>
    </source>
</evidence>
<evidence type="ECO:0000256" key="1">
    <source>
        <dbReference type="ARBA" id="ARBA00022649"/>
    </source>
</evidence>
<sequence length="153" mass="17152">MTQADRLAHLDNALAALQAAMGWLSRSSQRCRDIDPVGPLSETDFDALENLTSRFARAVDLLIHKVYRAMDAVELDAGGSTLDVVNRAHKRGLFDDPERIRELKDVRNEIAHEYILADVRELFATVKALVPELDEAARRATAYRKNYPADHPA</sequence>
<dbReference type="RefSeq" id="WP_160960778.1">
    <property type="nucleotide sequence ID" value="NZ_WVUD01000015.1"/>
</dbReference>
<keyword evidence="3" id="KW-0378">Hydrolase</keyword>
<dbReference type="EMBL" id="WVUD01000015">
    <property type="protein sequence ID" value="MYL83481.1"/>
    <property type="molecule type" value="Genomic_DNA"/>
</dbReference>
<keyword evidence="2" id="KW-0540">Nuclease</keyword>
<reference evidence="4 5" key="1">
    <citation type="submission" date="2020-01" db="EMBL/GenBank/DDBJ databases">
        <title>Genome sequence of Desulfovibrio aerotolerans DSM 16695(T).</title>
        <authorList>
            <person name="Karnachuk O."/>
            <person name="Avakyan M."/>
            <person name="Mardanov A."/>
            <person name="Kadnikov V."/>
            <person name="Ravin N."/>
        </authorList>
    </citation>
    <scope>NUCLEOTIDE SEQUENCE [LARGE SCALE GENOMIC DNA]</scope>
    <source>
        <strain evidence="4 5">DSM 16695</strain>
    </source>
</reference>
<dbReference type="InterPro" id="IPR008201">
    <property type="entry name" value="HepT-like"/>
</dbReference>
<evidence type="ECO:0000313" key="4">
    <source>
        <dbReference type="EMBL" id="MYL83481.1"/>
    </source>
</evidence>
<comment type="caution">
    <text evidence="4">The sequence shown here is derived from an EMBL/GenBank/DDBJ whole genome shotgun (WGS) entry which is preliminary data.</text>
</comment>
<proteinExistence type="predicted"/>
<dbReference type="AlphaFoldDB" id="A0A7C9IL18"/>
<dbReference type="GO" id="GO:0004540">
    <property type="term" value="F:RNA nuclease activity"/>
    <property type="evidence" value="ECO:0007669"/>
    <property type="project" value="InterPro"/>
</dbReference>
<protein>
    <recommendedName>
        <fullName evidence="6">DUF86 domain-containing protein</fullName>
    </recommendedName>
</protein>
<keyword evidence="1" id="KW-1277">Toxin-antitoxin system</keyword>
<keyword evidence="5" id="KW-1185">Reference proteome</keyword>
<dbReference type="SUPFAM" id="SSF81593">
    <property type="entry name" value="Nucleotidyltransferase substrate binding subunit/domain"/>
    <property type="match status" value="1"/>
</dbReference>
<evidence type="ECO:0000313" key="5">
    <source>
        <dbReference type="Proteomes" id="UP000482487"/>
    </source>
</evidence>
<evidence type="ECO:0000256" key="3">
    <source>
        <dbReference type="ARBA" id="ARBA00022801"/>
    </source>
</evidence>
<gene>
    <name evidence="4" type="ORF">GTA51_10130</name>
</gene>
<dbReference type="GO" id="GO:0110001">
    <property type="term" value="C:toxin-antitoxin complex"/>
    <property type="evidence" value="ECO:0007669"/>
    <property type="project" value="InterPro"/>
</dbReference>